<keyword evidence="1" id="KW-0732">Signal</keyword>
<feature type="signal peptide" evidence="1">
    <location>
        <begin position="1"/>
        <end position="19"/>
    </location>
</feature>
<accession>A0A1S1M2C6</accession>
<gene>
    <name evidence="2" type="ORF">BKG84_00060</name>
</gene>
<proteinExistence type="predicted"/>
<comment type="caution">
    <text evidence="2">The sequence shown here is derived from an EMBL/GenBank/DDBJ whole genome shotgun (WGS) entry which is preliminary data.</text>
</comment>
<keyword evidence="3" id="KW-1185">Reference proteome</keyword>
<organism evidence="2 3">
    <name type="scientific">Mycobacteroides chelonae</name>
    <name type="common">Mycobacterium chelonae</name>
    <dbReference type="NCBI Taxonomy" id="1774"/>
    <lineage>
        <taxon>Bacteria</taxon>
        <taxon>Bacillati</taxon>
        <taxon>Actinomycetota</taxon>
        <taxon>Actinomycetes</taxon>
        <taxon>Mycobacteriales</taxon>
        <taxon>Mycobacteriaceae</taxon>
        <taxon>Mycobacteroides</taxon>
    </lineage>
</organism>
<reference evidence="2 3" key="1">
    <citation type="submission" date="2016-10" db="EMBL/GenBank/DDBJ databases">
        <title>Evaluation of Human, Veterinary and Environmental Mycobacterium chelonae Isolates by Core Genome Phylogenomic Analysis, Targeted Gene Comparison, and Anti-microbial Susceptibility Patterns: A Tale of Mistaken Identities.</title>
        <authorList>
            <person name="Fogelson S.B."/>
            <person name="Camus A.C."/>
            <person name="Lorenz W."/>
            <person name="Vasireddy R."/>
            <person name="Vasireddy S."/>
            <person name="Smith T."/>
            <person name="Brown-Elliott B.A."/>
            <person name="Wallace R.J.Jr."/>
            <person name="Hasan N.A."/>
            <person name="Reischl U."/>
            <person name="Sanchez S."/>
        </authorList>
    </citation>
    <scope>NUCLEOTIDE SEQUENCE [LARGE SCALE GENOMIC DNA]</scope>
    <source>
        <strain evidence="2 3">15518</strain>
    </source>
</reference>
<sequence length="98" mass="10595">MAVLALVLFIVLLNRSTSATSGDAAQTHSASYESGYKYGQTTTDPRVGPDMAGWLIGDVCTGHWLALDTLARVPANDIDYDYINGCGDGIRNRVWSKK</sequence>
<evidence type="ECO:0000256" key="1">
    <source>
        <dbReference type="SAM" id="SignalP"/>
    </source>
</evidence>
<dbReference type="Proteomes" id="UP000179441">
    <property type="component" value="Unassembled WGS sequence"/>
</dbReference>
<feature type="chain" id="PRO_5038530341" description="DUF732 domain-containing protein" evidence="1">
    <location>
        <begin position="20"/>
        <end position="98"/>
    </location>
</feature>
<evidence type="ECO:0000313" key="3">
    <source>
        <dbReference type="Proteomes" id="UP000179441"/>
    </source>
</evidence>
<name>A0A1S1M2C6_MYCCH</name>
<evidence type="ECO:0000313" key="2">
    <source>
        <dbReference type="EMBL" id="OHU77038.1"/>
    </source>
</evidence>
<protein>
    <recommendedName>
        <fullName evidence="4">DUF732 domain-containing protein</fullName>
    </recommendedName>
</protein>
<dbReference type="EMBL" id="MLIS01000001">
    <property type="protein sequence ID" value="OHU77038.1"/>
    <property type="molecule type" value="Genomic_DNA"/>
</dbReference>
<dbReference type="AlphaFoldDB" id="A0A1S1M2C6"/>
<evidence type="ECO:0008006" key="4">
    <source>
        <dbReference type="Google" id="ProtNLM"/>
    </source>
</evidence>